<name>A0AA40VCX4_9HYPH</name>
<evidence type="ECO:0000313" key="1">
    <source>
        <dbReference type="EMBL" id="MBA8915387.1"/>
    </source>
</evidence>
<dbReference type="Proteomes" id="UP000543554">
    <property type="component" value="Unassembled WGS sequence"/>
</dbReference>
<organism evidence="1 2">
    <name type="scientific">Methylorubrum thiocyanatum</name>
    <dbReference type="NCBI Taxonomy" id="47958"/>
    <lineage>
        <taxon>Bacteria</taxon>
        <taxon>Pseudomonadati</taxon>
        <taxon>Pseudomonadota</taxon>
        <taxon>Alphaproteobacteria</taxon>
        <taxon>Hyphomicrobiales</taxon>
        <taxon>Methylobacteriaceae</taxon>
        <taxon>Methylorubrum</taxon>
    </lineage>
</organism>
<dbReference type="RefSeq" id="WP_182556374.1">
    <property type="nucleotide sequence ID" value="NZ_BPRF01000014.1"/>
</dbReference>
<reference evidence="1 2" key="1">
    <citation type="submission" date="2020-08" db="EMBL/GenBank/DDBJ databases">
        <title>Genomic Encyclopedia of Type Strains, Phase IV (KMG-IV): sequencing the most valuable type-strain genomes for metagenomic binning, comparative biology and taxonomic classification.</title>
        <authorList>
            <person name="Goeker M."/>
        </authorList>
    </citation>
    <scope>NUCLEOTIDE SEQUENCE [LARGE SCALE GENOMIC DNA]</scope>
    <source>
        <strain evidence="1 2">DSM 11490</strain>
    </source>
</reference>
<dbReference type="AlphaFoldDB" id="A0AA40VCX4"/>
<evidence type="ECO:0000313" key="2">
    <source>
        <dbReference type="Proteomes" id="UP000543554"/>
    </source>
</evidence>
<comment type="caution">
    <text evidence="1">The sequence shown here is derived from an EMBL/GenBank/DDBJ whole genome shotgun (WGS) entry which is preliminary data.</text>
</comment>
<accession>A0AA40VCX4</accession>
<dbReference type="EMBL" id="JACJIB010000009">
    <property type="protein sequence ID" value="MBA8915387.1"/>
    <property type="molecule type" value="Genomic_DNA"/>
</dbReference>
<proteinExistence type="predicted"/>
<keyword evidence="2" id="KW-1185">Reference proteome</keyword>
<gene>
    <name evidence="1" type="ORF">HNR51_004493</name>
</gene>
<sequence>MLPESDITDIASSNRINKQMRKPARVRILNVQPAAQDASGAPTWNVTFSVADGSNHAMTIIVPVIASASSDPADVVAVGWRTMQHLSGIIAATSESLPPPQAD</sequence>
<protein>
    <submittedName>
        <fullName evidence="1">Uncharacterized protein</fullName>
    </submittedName>
</protein>